<dbReference type="InterPro" id="IPR011050">
    <property type="entry name" value="Pectin_lyase_fold/virulence"/>
</dbReference>
<evidence type="ECO:0000313" key="3">
    <source>
        <dbReference type="Proteomes" id="UP000886891"/>
    </source>
</evidence>
<reference evidence="2" key="2">
    <citation type="journal article" date="2021" name="PeerJ">
        <title>Extensive microbial diversity within the chicken gut microbiome revealed by metagenomics and culture.</title>
        <authorList>
            <person name="Gilroy R."/>
            <person name="Ravi A."/>
            <person name="Getino M."/>
            <person name="Pursley I."/>
            <person name="Horton D.L."/>
            <person name="Alikhan N.F."/>
            <person name="Baker D."/>
            <person name="Gharbi K."/>
            <person name="Hall N."/>
            <person name="Watson M."/>
            <person name="Adriaenssens E.M."/>
            <person name="Foster-Nyarko E."/>
            <person name="Jarju S."/>
            <person name="Secka A."/>
            <person name="Antonio M."/>
            <person name="Oren A."/>
            <person name="Chaudhuri R.R."/>
            <person name="La Ragione R."/>
            <person name="Hildebrand F."/>
            <person name="Pallen M.J."/>
        </authorList>
    </citation>
    <scope>NUCLEOTIDE SEQUENCE</scope>
    <source>
        <strain evidence="2">23406</strain>
    </source>
</reference>
<proteinExistence type="predicted"/>
<evidence type="ECO:0000259" key="1">
    <source>
        <dbReference type="Pfam" id="PF13229"/>
    </source>
</evidence>
<dbReference type="EMBL" id="DVOH01000019">
    <property type="protein sequence ID" value="HIV00012.1"/>
    <property type="molecule type" value="Genomic_DNA"/>
</dbReference>
<dbReference type="Gene3D" id="2.160.20.10">
    <property type="entry name" value="Single-stranded right-handed beta-helix, Pectin lyase-like"/>
    <property type="match status" value="1"/>
</dbReference>
<reference evidence="2" key="1">
    <citation type="submission" date="2020-10" db="EMBL/GenBank/DDBJ databases">
        <authorList>
            <person name="Gilroy R."/>
        </authorList>
    </citation>
    <scope>NUCLEOTIDE SEQUENCE</scope>
    <source>
        <strain evidence="2">23406</strain>
    </source>
</reference>
<protein>
    <submittedName>
        <fullName evidence="2">Right-handed parallel beta-helix repeat-containing protein</fullName>
    </submittedName>
</protein>
<dbReference type="SUPFAM" id="SSF49373">
    <property type="entry name" value="Invasin/intimin cell-adhesion fragments"/>
    <property type="match status" value="2"/>
</dbReference>
<feature type="domain" description="Right handed beta helix" evidence="1">
    <location>
        <begin position="583"/>
        <end position="657"/>
    </location>
</feature>
<name>A0A9D1SXM1_9FIRM</name>
<organism evidence="2 3">
    <name type="scientific">Candidatus Stercoripulliclostridium merdipullorum</name>
    <dbReference type="NCBI Taxonomy" id="2840952"/>
    <lineage>
        <taxon>Bacteria</taxon>
        <taxon>Bacillati</taxon>
        <taxon>Bacillota</taxon>
        <taxon>Clostridia</taxon>
        <taxon>Eubacteriales</taxon>
        <taxon>Candidatus Stercoripulliclostridium</taxon>
    </lineage>
</organism>
<accession>A0A9D1SXM1</accession>
<dbReference type="InterPro" id="IPR012334">
    <property type="entry name" value="Pectin_lyas_fold"/>
</dbReference>
<dbReference type="AlphaFoldDB" id="A0A9D1SXM1"/>
<dbReference type="SUPFAM" id="SSF51126">
    <property type="entry name" value="Pectin lyase-like"/>
    <property type="match status" value="1"/>
</dbReference>
<evidence type="ECO:0000313" key="2">
    <source>
        <dbReference type="EMBL" id="HIV00012.1"/>
    </source>
</evidence>
<dbReference type="Gene3D" id="2.60.40.1080">
    <property type="match status" value="1"/>
</dbReference>
<dbReference type="InterPro" id="IPR039448">
    <property type="entry name" value="Beta_helix"/>
</dbReference>
<dbReference type="Pfam" id="PF13229">
    <property type="entry name" value="Beta_helix"/>
    <property type="match status" value="1"/>
</dbReference>
<dbReference type="InterPro" id="IPR008964">
    <property type="entry name" value="Invasin/intimin_cell_adhesion"/>
</dbReference>
<dbReference type="Proteomes" id="UP000886891">
    <property type="component" value="Unassembled WGS sequence"/>
</dbReference>
<gene>
    <name evidence="2" type="ORF">IAB14_02715</name>
</gene>
<sequence>MKKFLIGVLLIIPVIVVLVLNATGRIIKNSSPVNPSSIVVRDENGDEITAPIVLDVTETCQIAVDVLPSISYDHSVTYEIDDIEGSGDLRIERVGDSNRYNIIPEKSGYTRVILRAKANVNARAALIVDITSRKINELSIYTADGTVREDLALYKPERLFCNIDPIEALSGNQLTWGTQDAKIAEISANGVVKPVGLGKTRVWVSAIDKTGTPRKQYIDIDTENALLSRDIVYVDHAVDAAWLKQNVVLAAGAEVSRKSESLYEVRSGDLSAEVQIVICDEDEWGFFETPDVIYTQNGPYFIDLRYYLTGEEPEDAVVYSSDPSVMKIVGNELVPVKGGQAELIAEADGVVRSMMITVKERPRYFSLNLNSDDAKLGIQQTRVWGQKFYAADGSITNTFQMRVEDDGTGMLDLRWTSDHPEYASVNENGLVTFHDAGLGQSVTITATALVHNFETNVKRSFTFNLLPDPASYNVYTTDQMFRTAAGRSQTIVLQSDIKIASTLYPQGDFYGNGFTVDARDWPSLGRYGAMMRYDRSCYDDPTRTIRVVDVAFDGAYTDAEHTVDKNDRGRAMVLSRMEAPMLLKNLIVQNTTDGINIALSKNIRMEGCIIGDVYSVGITYTVNPPVDGYKIVFRNNVFKEMMGPAISITSDSFNGSIANQNGVPDVRIEGFMDVYSWKQTDQLEGLARSFGLDLGDLSGFIDPAALERALAAVLEDIFTQPEYSNMIYVDQSGQKYINLGIFVMGLCMKADPTKIVCEDNGFRLLPLTLPTKGNTGILVQILELGIKAFDPAMTLMYPNYLLTYDQSADGGPRNKPGDPVPTDLELFERLNG</sequence>
<comment type="caution">
    <text evidence="2">The sequence shown here is derived from an EMBL/GenBank/DDBJ whole genome shotgun (WGS) entry which is preliminary data.</text>
</comment>